<dbReference type="EMBL" id="MK072245">
    <property type="protein sequence ID" value="AYV80591.1"/>
    <property type="molecule type" value="Genomic_DNA"/>
</dbReference>
<proteinExistence type="predicted"/>
<reference evidence="1" key="1">
    <citation type="submission" date="2018-10" db="EMBL/GenBank/DDBJ databases">
        <title>Hidden diversity of soil giant viruses.</title>
        <authorList>
            <person name="Schulz F."/>
            <person name="Alteio L."/>
            <person name="Goudeau D."/>
            <person name="Ryan E.M."/>
            <person name="Malmstrom R.R."/>
            <person name="Blanchard J."/>
            <person name="Woyke T."/>
        </authorList>
    </citation>
    <scope>NUCLEOTIDE SEQUENCE</scope>
    <source>
        <strain evidence="1">HAV1</strain>
    </source>
</reference>
<protein>
    <submittedName>
        <fullName evidence="1">Uncharacterized protein</fullName>
    </submittedName>
</protein>
<gene>
    <name evidence="1" type="ORF">Harvfovirus3_36</name>
</gene>
<sequence length="181" mass="20034">MSVIDDQKKNVCLLEYFYKDEEVNLTLFGSEYSGTFIGARRGIVVVQDPFELNFIAARSVSIVTLAENRNNNCNKIQVNCQDPVPIFIQLLKSLINRPVLIQIGTTFTDGVVSKVSASKKQLTLLSSDVQCTNTILISIESIAVILVPLKNIKGIIFGDPVTLTLTFHNNTTLDIPVDVFQ</sequence>
<organism evidence="1">
    <name type="scientific">Harvfovirus sp</name>
    <dbReference type="NCBI Taxonomy" id="2487768"/>
    <lineage>
        <taxon>Viruses</taxon>
        <taxon>Varidnaviria</taxon>
        <taxon>Bamfordvirae</taxon>
        <taxon>Nucleocytoviricota</taxon>
        <taxon>Megaviricetes</taxon>
        <taxon>Imitervirales</taxon>
        <taxon>Mimiviridae</taxon>
        <taxon>Klosneuvirinae</taxon>
    </lineage>
</organism>
<accession>A0A3G5A322</accession>
<evidence type="ECO:0000313" key="1">
    <source>
        <dbReference type="EMBL" id="AYV80591.1"/>
    </source>
</evidence>
<name>A0A3G5A322_9VIRU</name>